<dbReference type="CDD" id="cd06170">
    <property type="entry name" value="LuxR_C_like"/>
    <property type="match status" value="1"/>
</dbReference>
<feature type="domain" description="HTH luxR-type" evidence="4">
    <location>
        <begin position="146"/>
        <end position="211"/>
    </location>
</feature>
<sequence length="215" mass="23488">MKNPIRILLADDHNLVRAGIKALLEKVADFEIVADVADGALALQLTTELLPDVAILDIAMPGQTGLQALEKIHQAHPGVRVIMLSMHDTEEHVITAMRLGAVGYVLKSAAPQEMELAVRSVMNGSNWLSASISRQVVDSYLARVRSSDHRDGLTARQMAVLKLVADGQRTKEIAYTLGVSIKTVETYRTQIMNRLGIQDVAGLVRYAIRQGISEL</sequence>
<feature type="domain" description="Response regulatory" evidence="5">
    <location>
        <begin position="6"/>
        <end position="122"/>
    </location>
</feature>
<dbReference type="InterPro" id="IPR016032">
    <property type="entry name" value="Sig_transdc_resp-reg_C-effctor"/>
</dbReference>
<dbReference type="SUPFAM" id="SSF52172">
    <property type="entry name" value="CheY-like"/>
    <property type="match status" value="1"/>
</dbReference>
<accession>A0A935JZ98</accession>
<feature type="modified residue" description="4-aspartylphosphate" evidence="3">
    <location>
        <position position="57"/>
    </location>
</feature>
<dbReference type="GO" id="GO:0006355">
    <property type="term" value="P:regulation of DNA-templated transcription"/>
    <property type="evidence" value="ECO:0007669"/>
    <property type="project" value="InterPro"/>
</dbReference>
<dbReference type="InterPro" id="IPR001789">
    <property type="entry name" value="Sig_transdc_resp-reg_receiver"/>
</dbReference>
<comment type="caution">
    <text evidence="6">The sequence shown here is derived from an EMBL/GenBank/DDBJ whole genome shotgun (WGS) entry which is preliminary data.</text>
</comment>
<dbReference type="GO" id="GO:0003677">
    <property type="term" value="F:DNA binding"/>
    <property type="evidence" value="ECO:0007669"/>
    <property type="project" value="UniProtKB-KW"/>
</dbReference>
<reference evidence="6 7" key="1">
    <citation type="submission" date="2020-10" db="EMBL/GenBank/DDBJ databases">
        <title>Connecting structure to function with the recovery of over 1000 high-quality activated sludge metagenome-assembled genomes encoding full-length rRNA genes using long-read sequencing.</title>
        <authorList>
            <person name="Singleton C.M."/>
            <person name="Petriglieri F."/>
            <person name="Kristensen J.M."/>
            <person name="Kirkegaard R.H."/>
            <person name="Michaelsen T.Y."/>
            <person name="Andersen M.H."/>
            <person name="Karst S.M."/>
            <person name="Dueholm M.S."/>
            <person name="Nielsen P.H."/>
            <person name="Albertsen M."/>
        </authorList>
    </citation>
    <scope>NUCLEOTIDE SEQUENCE [LARGE SCALE GENOMIC DNA]</scope>
    <source>
        <strain evidence="6">EsbW_18-Q3-R4-48_BATAC.463</strain>
    </source>
</reference>
<dbReference type="SUPFAM" id="SSF46894">
    <property type="entry name" value="C-terminal effector domain of the bipartite response regulators"/>
    <property type="match status" value="1"/>
</dbReference>
<organism evidence="6 7">
    <name type="scientific">Candidatus Dechloromonas phosphorivorans</name>
    <dbReference type="NCBI Taxonomy" id="2899244"/>
    <lineage>
        <taxon>Bacteria</taxon>
        <taxon>Pseudomonadati</taxon>
        <taxon>Pseudomonadota</taxon>
        <taxon>Betaproteobacteria</taxon>
        <taxon>Rhodocyclales</taxon>
        <taxon>Azonexaceae</taxon>
        <taxon>Dechloromonas</taxon>
    </lineage>
</organism>
<proteinExistence type="predicted"/>
<evidence type="ECO:0000256" key="1">
    <source>
        <dbReference type="ARBA" id="ARBA00022553"/>
    </source>
</evidence>
<dbReference type="SMART" id="SM00448">
    <property type="entry name" value="REC"/>
    <property type="match status" value="1"/>
</dbReference>
<gene>
    <name evidence="6" type="ORF">IPJ38_17245</name>
</gene>
<dbReference type="AlphaFoldDB" id="A0A935JZ98"/>
<dbReference type="Proteomes" id="UP000739411">
    <property type="component" value="Unassembled WGS sequence"/>
</dbReference>
<evidence type="ECO:0000313" key="7">
    <source>
        <dbReference type="Proteomes" id="UP000739411"/>
    </source>
</evidence>
<protein>
    <submittedName>
        <fullName evidence="6">Response regulator transcription factor</fullName>
    </submittedName>
</protein>
<dbReference type="Gene3D" id="3.40.50.2300">
    <property type="match status" value="1"/>
</dbReference>
<name>A0A935JZ98_9RHOO</name>
<dbReference type="PANTHER" id="PTHR43214:SF43">
    <property type="entry name" value="TWO-COMPONENT RESPONSE REGULATOR"/>
    <property type="match status" value="1"/>
</dbReference>
<evidence type="ECO:0000256" key="2">
    <source>
        <dbReference type="ARBA" id="ARBA00023125"/>
    </source>
</evidence>
<dbReference type="PANTHER" id="PTHR43214">
    <property type="entry name" value="TWO-COMPONENT RESPONSE REGULATOR"/>
    <property type="match status" value="1"/>
</dbReference>
<evidence type="ECO:0000259" key="5">
    <source>
        <dbReference type="PROSITE" id="PS50110"/>
    </source>
</evidence>
<dbReference type="InterPro" id="IPR000792">
    <property type="entry name" value="Tscrpt_reg_LuxR_C"/>
</dbReference>
<keyword evidence="1 3" id="KW-0597">Phosphoprotein</keyword>
<dbReference type="GO" id="GO:0000160">
    <property type="term" value="P:phosphorelay signal transduction system"/>
    <property type="evidence" value="ECO:0007669"/>
    <property type="project" value="InterPro"/>
</dbReference>
<dbReference type="PROSITE" id="PS50043">
    <property type="entry name" value="HTH_LUXR_2"/>
    <property type="match status" value="1"/>
</dbReference>
<dbReference type="Pfam" id="PF00072">
    <property type="entry name" value="Response_reg"/>
    <property type="match status" value="1"/>
</dbReference>
<dbReference type="Pfam" id="PF00196">
    <property type="entry name" value="GerE"/>
    <property type="match status" value="1"/>
</dbReference>
<evidence type="ECO:0000256" key="3">
    <source>
        <dbReference type="PROSITE-ProRule" id="PRU00169"/>
    </source>
</evidence>
<dbReference type="EMBL" id="JADJMS010000046">
    <property type="protein sequence ID" value="MBK7416573.1"/>
    <property type="molecule type" value="Genomic_DNA"/>
</dbReference>
<dbReference type="InterPro" id="IPR011006">
    <property type="entry name" value="CheY-like_superfamily"/>
</dbReference>
<dbReference type="CDD" id="cd17535">
    <property type="entry name" value="REC_NarL-like"/>
    <property type="match status" value="1"/>
</dbReference>
<dbReference type="SMART" id="SM00421">
    <property type="entry name" value="HTH_LUXR"/>
    <property type="match status" value="1"/>
</dbReference>
<dbReference type="InterPro" id="IPR058245">
    <property type="entry name" value="NreC/VraR/RcsB-like_REC"/>
</dbReference>
<evidence type="ECO:0000259" key="4">
    <source>
        <dbReference type="PROSITE" id="PS50043"/>
    </source>
</evidence>
<evidence type="ECO:0000313" key="6">
    <source>
        <dbReference type="EMBL" id="MBK7416573.1"/>
    </source>
</evidence>
<dbReference type="PROSITE" id="PS50110">
    <property type="entry name" value="RESPONSE_REGULATORY"/>
    <property type="match status" value="1"/>
</dbReference>
<dbReference type="PRINTS" id="PR00038">
    <property type="entry name" value="HTHLUXR"/>
</dbReference>
<dbReference type="InterPro" id="IPR039420">
    <property type="entry name" value="WalR-like"/>
</dbReference>
<keyword evidence="2" id="KW-0238">DNA-binding</keyword>